<evidence type="ECO:0000313" key="2">
    <source>
        <dbReference type="EMBL" id="QWZ06876.1"/>
    </source>
</evidence>
<feature type="region of interest" description="Disordered" evidence="1">
    <location>
        <begin position="71"/>
        <end position="107"/>
    </location>
</feature>
<reference evidence="2" key="1">
    <citation type="submission" date="2021-06" db="EMBL/GenBank/DDBJ databases">
        <title>Complete genome sequence of Nocardioides sp. G188.</title>
        <authorList>
            <person name="Im W.-T."/>
        </authorList>
    </citation>
    <scope>NUCLEOTIDE SEQUENCE</scope>
    <source>
        <strain evidence="2">G188</strain>
    </source>
</reference>
<gene>
    <name evidence="2" type="ORF">KRR39_15280</name>
</gene>
<dbReference type="KEGG" id="nps:KRR39_15280"/>
<name>A0A975XYY5_9ACTN</name>
<accession>A0A975XYY5</accession>
<dbReference type="AlphaFoldDB" id="A0A975XYY5"/>
<dbReference type="EMBL" id="CP077062">
    <property type="protein sequence ID" value="QWZ06876.1"/>
    <property type="molecule type" value="Genomic_DNA"/>
</dbReference>
<feature type="compositionally biased region" description="Low complexity" evidence="1">
    <location>
        <begin position="71"/>
        <end position="81"/>
    </location>
</feature>
<sequence length="107" mass="10924">MKGKITLLVGGAVGYVLGSRAGRQRYEQIKSQAQSFWTNPKVQEKATQAQDYAKDKAPVVKDKAAGAAASAASATKEAAGAAKDKVSGDSQDTSAAYPTSASTTGTV</sequence>
<organism evidence="2 3">
    <name type="scientific">Nocardioides panacis</name>
    <dbReference type="NCBI Taxonomy" id="2849501"/>
    <lineage>
        <taxon>Bacteria</taxon>
        <taxon>Bacillati</taxon>
        <taxon>Actinomycetota</taxon>
        <taxon>Actinomycetes</taxon>
        <taxon>Propionibacteriales</taxon>
        <taxon>Nocardioidaceae</taxon>
        <taxon>Nocardioides</taxon>
    </lineage>
</organism>
<proteinExistence type="predicted"/>
<evidence type="ECO:0000313" key="3">
    <source>
        <dbReference type="Proteomes" id="UP000683575"/>
    </source>
</evidence>
<evidence type="ECO:0000256" key="1">
    <source>
        <dbReference type="SAM" id="MobiDB-lite"/>
    </source>
</evidence>
<feature type="compositionally biased region" description="Low complexity" evidence="1">
    <location>
        <begin position="93"/>
        <end position="107"/>
    </location>
</feature>
<dbReference type="Proteomes" id="UP000683575">
    <property type="component" value="Chromosome"/>
</dbReference>
<evidence type="ECO:0008006" key="4">
    <source>
        <dbReference type="Google" id="ProtNLM"/>
    </source>
</evidence>
<dbReference type="RefSeq" id="WP_216938194.1">
    <property type="nucleotide sequence ID" value="NZ_CP077062.1"/>
</dbReference>
<keyword evidence="3" id="KW-1185">Reference proteome</keyword>
<protein>
    <recommendedName>
        <fullName evidence="4">YtxH domain-containing protein</fullName>
    </recommendedName>
</protein>